<accession>A0A1F8B6J5</accession>
<organism evidence="1 2">
    <name type="scientific">Candidatus Woesebacteria bacterium RIFCSPLOWO2_01_FULL_39_10b</name>
    <dbReference type="NCBI Taxonomy" id="1802517"/>
    <lineage>
        <taxon>Bacteria</taxon>
        <taxon>Candidatus Woeseibacteriota</taxon>
    </lineage>
</organism>
<dbReference type="AlphaFoldDB" id="A0A1F8B6J5"/>
<gene>
    <name evidence="1" type="ORF">A2892_04060</name>
</gene>
<dbReference type="SUPFAM" id="SSF109604">
    <property type="entry name" value="HD-domain/PDEase-like"/>
    <property type="match status" value="1"/>
</dbReference>
<dbReference type="Gene3D" id="1.10.3210.10">
    <property type="entry name" value="Hypothetical protein af1432"/>
    <property type="match status" value="1"/>
</dbReference>
<name>A0A1F8B6J5_9BACT</name>
<sequence>MFTNLDEAKKLLQNICDKHWQYDKYIMQGVDGEKAHALDVLAWVEKLNNKATLALQLAALFHDIDRVVTPKKGGGFKGDRKSKAYLQHKKDHAKRSVNYIIPCLNEIEINNETLGRVEFLILHHDDTGKEVEELNDPELNYLVAADTFAFFTSIWPKLLATEGMDRLKDKVRFMIDKIPDFLRVQLFKLQLEDKYVNEVKNETIQEYYRYNNPKQSVTFSKKKDK</sequence>
<dbReference type="Pfam" id="PF13875">
    <property type="entry name" value="DUF4202"/>
    <property type="match status" value="1"/>
</dbReference>
<evidence type="ECO:0000313" key="2">
    <source>
        <dbReference type="Proteomes" id="UP000176404"/>
    </source>
</evidence>
<protein>
    <recommendedName>
        <fullName evidence="3">HD domain-containing protein</fullName>
    </recommendedName>
</protein>
<evidence type="ECO:0008006" key="3">
    <source>
        <dbReference type="Google" id="ProtNLM"/>
    </source>
</evidence>
<comment type="caution">
    <text evidence="1">The sequence shown here is derived from an EMBL/GenBank/DDBJ whole genome shotgun (WGS) entry which is preliminary data.</text>
</comment>
<dbReference type="EMBL" id="MGHD01000017">
    <property type="protein sequence ID" value="OGM59672.1"/>
    <property type="molecule type" value="Genomic_DNA"/>
</dbReference>
<dbReference type="InterPro" id="IPR025255">
    <property type="entry name" value="DUF4202"/>
</dbReference>
<proteinExistence type="predicted"/>
<evidence type="ECO:0000313" key="1">
    <source>
        <dbReference type="EMBL" id="OGM59672.1"/>
    </source>
</evidence>
<reference evidence="1 2" key="1">
    <citation type="journal article" date="2016" name="Nat. Commun.">
        <title>Thousands of microbial genomes shed light on interconnected biogeochemical processes in an aquifer system.</title>
        <authorList>
            <person name="Anantharaman K."/>
            <person name="Brown C.T."/>
            <person name="Hug L.A."/>
            <person name="Sharon I."/>
            <person name="Castelle C.J."/>
            <person name="Probst A.J."/>
            <person name="Thomas B.C."/>
            <person name="Singh A."/>
            <person name="Wilkins M.J."/>
            <person name="Karaoz U."/>
            <person name="Brodie E.L."/>
            <person name="Williams K.H."/>
            <person name="Hubbard S.S."/>
            <person name="Banfield J.F."/>
        </authorList>
    </citation>
    <scope>NUCLEOTIDE SEQUENCE [LARGE SCALE GENOMIC DNA]</scope>
</reference>
<dbReference type="Proteomes" id="UP000176404">
    <property type="component" value="Unassembled WGS sequence"/>
</dbReference>